<evidence type="ECO:0000256" key="6">
    <source>
        <dbReference type="SAM" id="Phobius"/>
    </source>
</evidence>
<keyword evidence="2 6" id="KW-0812">Transmembrane</keyword>
<feature type="transmembrane region" description="Helical" evidence="6">
    <location>
        <begin position="57"/>
        <end position="77"/>
    </location>
</feature>
<feature type="compositionally biased region" description="Basic and acidic residues" evidence="5">
    <location>
        <begin position="13"/>
        <end position="23"/>
    </location>
</feature>
<keyword evidence="4 6" id="KW-0472">Membrane</keyword>
<feature type="transmembrane region" description="Helical" evidence="6">
    <location>
        <begin position="534"/>
        <end position="553"/>
    </location>
</feature>
<feature type="region of interest" description="Disordered" evidence="5">
    <location>
        <begin position="1"/>
        <end position="23"/>
    </location>
</feature>
<feature type="transmembrane region" description="Helical" evidence="6">
    <location>
        <begin position="251"/>
        <end position="272"/>
    </location>
</feature>
<protein>
    <recommendedName>
        <fullName evidence="9">Major facilitator superfamily (MFS) profile domain-containing protein</fullName>
    </recommendedName>
</protein>
<dbReference type="Gene3D" id="1.20.1250.20">
    <property type="entry name" value="MFS general substrate transporter like domains"/>
    <property type="match status" value="1"/>
</dbReference>
<dbReference type="GO" id="GO:0022857">
    <property type="term" value="F:transmembrane transporter activity"/>
    <property type="evidence" value="ECO:0007669"/>
    <property type="project" value="InterPro"/>
</dbReference>
<feature type="transmembrane region" description="Helical" evidence="6">
    <location>
        <begin position="498"/>
        <end position="522"/>
    </location>
</feature>
<feature type="region of interest" description="Disordered" evidence="5">
    <location>
        <begin position="450"/>
        <end position="486"/>
    </location>
</feature>
<feature type="transmembrane region" description="Helical" evidence="6">
    <location>
        <begin position="323"/>
        <end position="339"/>
    </location>
</feature>
<gene>
    <name evidence="7" type="ORF">PoMZ_06985</name>
</gene>
<dbReference type="InterPro" id="IPR011701">
    <property type="entry name" value="MFS"/>
</dbReference>
<keyword evidence="3 6" id="KW-1133">Transmembrane helix</keyword>
<feature type="transmembrane region" description="Helical" evidence="6">
    <location>
        <begin position="157"/>
        <end position="179"/>
    </location>
</feature>
<feature type="transmembrane region" description="Helical" evidence="6">
    <location>
        <begin position="359"/>
        <end position="378"/>
    </location>
</feature>
<feature type="transmembrane region" description="Helical" evidence="6">
    <location>
        <begin position="423"/>
        <end position="445"/>
    </location>
</feature>
<dbReference type="InterPro" id="IPR036259">
    <property type="entry name" value="MFS_trans_sf"/>
</dbReference>
<feature type="transmembrane region" description="Helical" evidence="6">
    <location>
        <begin position="185"/>
        <end position="212"/>
    </location>
</feature>
<dbReference type="PANTHER" id="PTHR23507:SF8">
    <property type="entry name" value="MFS GENERAL SUBSTRATE TRANSPORTER"/>
    <property type="match status" value="1"/>
</dbReference>
<proteinExistence type="predicted"/>
<evidence type="ECO:0000256" key="1">
    <source>
        <dbReference type="ARBA" id="ARBA00004141"/>
    </source>
</evidence>
<evidence type="ECO:0000313" key="8">
    <source>
        <dbReference type="Proteomes" id="UP000294847"/>
    </source>
</evidence>
<dbReference type="Pfam" id="PF07690">
    <property type="entry name" value="MFS_1"/>
    <property type="match status" value="1"/>
</dbReference>
<comment type="subcellular location">
    <subcellularLocation>
        <location evidence="1">Membrane</location>
        <topology evidence="1">Multi-pass membrane protein</topology>
    </subcellularLocation>
</comment>
<name>A0A4V1C812_PYROR</name>
<evidence type="ECO:0000256" key="2">
    <source>
        <dbReference type="ARBA" id="ARBA00022692"/>
    </source>
</evidence>
<organism evidence="7 8">
    <name type="scientific">Pyricularia oryzae</name>
    <name type="common">Rice blast fungus</name>
    <name type="synonym">Magnaporthe oryzae</name>
    <dbReference type="NCBI Taxonomy" id="318829"/>
    <lineage>
        <taxon>Eukaryota</taxon>
        <taxon>Fungi</taxon>
        <taxon>Dikarya</taxon>
        <taxon>Ascomycota</taxon>
        <taxon>Pezizomycotina</taxon>
        <taxon>Sordariomycetes</taxon>
        <taxon>Sordariomycetidae</taxon>
        <taxon>Magnaporthales</taxon>
        <taxon>Pyriculariaceae</taxon>
        <taxon>Pyricularia</taxon>
    </lineage>
</organism>
<evidence type="ECO:0000256" key="4">
    <source>
        <dbReference type="ARBA" id="ARBA00023136"/>
    </source>
</evidence>
<evidence type="ECO:0008006" key="9">
    <source>
        <dbReference type="Google" id="ProtNLM"/>
    </source>
</evidence>
<dbReference type="Proteomes" id="UP000294847">
    <property type="component" value="Chromosome 6"/>
</dbReference>
<accession>A0A4V1C812</accession>
<feature type="compositionally biased region" description="Polar residues" evidence="5">
    <location>
        <begin position="473"/>
        <end position="482"/>
    </location>
</feature>
<dbReference type="GO" id="GO:0016020">
    <property type="term" value="C:membrane"/>
    <property type="evidence" value="ECO:0007669"/>
    <property type="project" value="UniProtKB-SubCell"/>
</dbReference>
<evidence type="ECO:0000256" key="3">
    <source>
        <dbReference type="ARBA" id="ARBA00022989"/>
    </source>
</evidence>
<dbReference type="AlphaFoldDB" id="A0A4V1C812"/>
<feature type="transmembrane region" description="Helical" evidence="6">
    <location>
        <begin position="398"/>
        <end position="417"/>
    </location>
</feature>
<evidence type="ECO:0000313" key="7">
    <source>
        <dbReference type="EMBL" id="QBZ65278.1"/>
    </source>
</evidence>
<dbReference type="SUPFAM" id="SSF103473">
    <property type="entry name" value="MFS general substrate transporter"/>
    <property type="match status" value="1"/>
</dbReference>
<reference evidence="7 8" key="1">
    <citation type="journal article" date="2019" name="Mol. Biol. Evol.">
        <title>Blast fungal genomes show frequent chromosomal changes, gene gains and losses, and effector gene turnover.</title>
        <authorList>
            <person name="Gomez Luciano L.B."/>
            <person name="Jason Tsai I."/>
            <person name="Chuma I."/>
            <person name="Tosa Y."/>
            <person name="Chen Y.H."/>
            <person name="Li J.Y."/>
            <person name="Li M.Y."/>
            <person name="Jade Lu M.Y."/>
            <person name="Nakayashiki H."/>
            <person name="Li W.H."/>
        </authorList>
    </citation>
    <scope>NUCLEOTIDE SEQUENCE [LARGE SCALE GENOMIC DNA]</scope>
    <source>
        <strain evidence="7">MZ5-1-6</strain>
    </source>
</reference>
<feature type="transmembrane region" description="Helical" evidence="6">
    <location>
        <begin position="224"/>
        <end position="245"/>
    </location>
</feature>
<dbReference type="EMBL" id="CP034209">
    <property type="protein sequence ID" value="QBZ65278.1"/>
    <property type="molecule type" value="Genomic_DNA"/>
</dbReference>
<feature type="compositionally biased region" description="Acidic residues" evidence="5">
    <location>
        <begin position="459"/>
        <end position="469"/>
    </location>
</feature>
<dbReference type="PANTHER" id="PTHR23507">
    <property type="entry name" value="ZGC:174356"/>
    <property type="match status" value="1"/>
</dbReference>
<evidence type="ECO:0000256" key="5">
    <source>
        <dbReference type="SAM" id="MobiDB-lite"/>
    </source>
</evidence>
<sequence length="556" mass="60180">MDRPDGSTAVTTDRADPSAKSLRIDGEAAGAAARMEGLESPTLSSLLSPPPSPHNRAVTPLLVLVLLVNLSASLYQLPLNRVIERRICRDFFRTIVDDGSEAVFLPDGQVREQLCKVGEVQQDLARVQRGMDLAWIIGDLVMTIPLGFVAERYGRRLVLLLNLVPRIAMLAWAVVVGYFENVLPVGLLYLAPMLSVLGGDCVFNSITYAFAAGLTEDNVLRATYFGYMSSITYIVALVGPAFASGTMSLNIWLPFVIGISLLFLASRVVPLIPDSRHDQRQEESLANAPTSSFPKLHSSQPAIQAIVHRLNFLYTFVASRPRNFAFLLASMFLTSLASADTKLLVQYISQRYTWSFSSAGYLLSAKACVNFVLLTAVVPSLLRARARKSTGSAERQNLFWANVCLVMSVAGATFIGLAPTVWLLVPAMGVYALGSALPVFTLSLLKSPQVSPVQQNPKDDDDDDDDDDDGYHGTSTPTSVTGITGGGRLSSESHDTTVFSVVMLVKTVGSLVGVPIVTSLWIVGIDLRFEGLGLPYFVSAGCYFAALVVLYRINVI</sequence>